<dbReference type="GO" id="GO:0043161">
    <property type="term" value="P:proteasome-mediated ubiquitin-dependent protein catabolic process"/>
    <property type="evidence" value="ECO:0007669"/>
    <property type="project" value="TreeGrafter"/>
</dbReference>
<feature type="region of interest" description="Disordered" evidence="3">
    <location>
        <begin position="303"/>
        <end position="332"/>
    </location>
</feature>
<dbReference type="Pfam" id="PF13012">
    <property type="entry name" value="MitMem_reg"/>
    <property type="match status" value="1"/>
</dbReference>
<dbReference type="Proteomes" id="UP000198406">
    <property type="component" value="Unassembled WGS sequence"/>
</dbReference>
<gene>
    <name evidence="5" type="ORF">FisN_12Lh231</name>
</gene>
<evidence type="ECO:0000256" key="3">
    <source>
        <dbReference type="SAM" id="MobiDB-lite"/>
    </source>
</evidence>
<dbReference type="Pfam" id="PF01398">
    <property type="entry name" value="JAB"/>
    <property type="match status" value="1"/>
</dbReference>
<dbReference type="EMBL" id="BDSP01000087">
    <property type="protein sequence ID" value="GAX15072.1"/>
    <property type="molecule type" value="Genomic_DNA"/>
</dbReference>
<evidence type="ECO:0000313" key="6">
    <source>
        <dbReference type="Proteomes" id="UP000198406"/>
    </source>
</evidence>
<dbReference type="InterPro" id="IPR000555">
    <property type="entry name" value="JAMM/MPN+_dom"/>
</dbReference>
<feature type="compositionally biased region" description="Basic and acidic residues" evidence="3">
    <location>
        <begin position="307"/>
        <end position="332"/>
    </location>
</feature>
<evidence type="ECO:0000256" key="1">
    <source>
        <dbReference type="ARBA" id="ARBA00008568"/>
    </source>
</evidence>
<dbReference type="PROSITE" id="PS50249">
    <property type="entry name" value="MPN"/>
    <property type="match status" value="1"/>
</dbReference>
<dbReference type="InParanoid" id="A0A1Z5JMI3"/>
<sequence>MTTEAEDDDIVTPVKLTSDVEQVILHPLVLLSAADHYHRVARGTRKRVVGVLLGQVTKGSVDVTNSFAVPFEEDSKNPAVFYLDHNFLESMLHMYRKVNAKERVVGFYSTGPQIRPNDLRIHDIVERFLPPGSLTPAIFCIIDIRPDRQDLPITSYRVVEELSGKQQVHRSFAHVPVQMGALEAEEVGVEHLLRDINDPTISTVASLIKAKVAGMATLTEKLVECKDYLQAVAHGTIPPNHDIIANLQTILNLLPNLNTPDLVQSLIVKTNDLEMALYLAALIRSVIALHDLVNNKIRYGEDGTALQEEKKEDAEPIKDEKKEDTKPADSKK</sequence>
<comment type="caution">
    <text evidence="5">The sequence shown here is derived from an EMBL/GenBank/DDBJ whole genome shotgun (WGS) entry which is preliminary data.</text>
</comment>
<dbReference type="FunCoup" id="A0A1Z5JMI3">
    <property type="interactions" value="823"/>
</dbReference>
<protein>
    <submittedName>
        <fullName evidence="5">26S proteasome regulatory subunit N8</fullName>
    </submittedName>
</protein>
<dbReference type="CDD" id="cd08062">
    <property type="entry name" value="MPN_RPN7_8"/>
    <property type="match status" value="1"/>
</dbReference>
<dbReference type="PANTHER" id="PTHR10540">
    <property type="entry name" value="EUKARYOTIC TRANSLATION INITIATION FACTOR 3 SUBUNIT F-RELATED"/>
    <property type="match status" value="1"/>
</dbReference>
<dbReference type="GO" id="GO:0008237">
    <property type="term" value="F:metallopeptidase activity"/>
    <property type="evidence" value="ECO:0007669"/>
    <property type="project" value="InterPro"/>
</dbReference>
<dbReference type="AlphaFoldDB" id="A0A1Z5JMI3"/>
<evidence type="ECO:0000256" key="2">
    <source>
        <dbReference type="ARBA" id="ARBA00022942"/>
    </source>
</evidence>
<evidence type="ECO:0000313" key="5">
    <source>
        <dbReference type="EMBL" id="GAX15072.1"/>
    </source>
</evidence>
<organism evidence="5 6">
    <name type="scientific">Fistulifera solaris</name>
    <name type="common">Oleaginous diatom</name>
    <dbReference type="NCBI Taxonomy" id="1519565"/>
    <lineage>
        <taxon>Eukaryota</taxon>
        <taxon>Sar</taxon>
        <taxon>Stramenopiles</taxon>
        <taxon>Ochrophyta</taxon>
        <taxon>Bacillariophyta</taxon>
        <taxon>Bacillariophyceae</taxon>
        <taxon>Bacillariophycidae</taxon>
        <taxon>Naviculales</taxon>
        <taxon>Naviculaceae</taxon>
        <taxon>Fistulifera</taxon>
    </lineage>
</organism>
<keyword evidence="6" id="KW-1185">Reference proteome</keyword>
<dbReference type="SMART" id="SM00232">
    <property type="entry name" value="JAB_MPN"/>
    <property type="match status" value="1"/>
</dbReference>
<name>A0A1Z5JMI3_FISSO</name>
<dbReference type="GO" id="GO:0005838">
    <property type="term" value="C:proteasome regulatory particle"/>
    <property type="evidence" value="ECO:0007669"/>
    <property type="project" value="InterPro"/>
</dbReference>
<dbReference type="PANTHER" id="PTHR10540:SF7">
    <property type="entry name" value="26S PROTEASOME NON-ATPASE REGULATORY SUBUNIT 7"/>
    <property type="match status" value="1"/>
</dbReference>
<dbReference type="Gene3D" id="3.40.140.10">
    <property type="entry name" value="Cytidine Deaminase, domain 2"/>
    <property type="match status" value="1"/>
</dbReference>
<keyword evidence="2 5" id="KW-0647">Proteasome</keyword>
<comment type="similarity">
    <text evidence="1">Belongs to the peptidase M67A family.</text>
</comment>
<dbReference type="InterPro" id="IPR037518">
    <property type="entry name" value="MPN"/>
</dbReference>
<dbReference type="InterPro" id="IPR033858">
    <property type="entry name" value="MPN_RPN7_8"/>
</dbReference>
<accession>A0A1Z5JMI3</accession>
<reference evidence="5 6" key="1">
    <citation type="journal article" date="2015" name="Plant Cell">
        <title>Oil accumulation by the oleaginous diatom Fistulifera solaris as revealed by the genome and transcriptome.</title>
        <authorList>
            <person name="Tanaka T."/>
            <person name="Maeda Y."/>
            <person name="Veluchamy A."/>
            <person name="Tanaka M."/>
            <person name="Abida H."/>
            <person name="Marechal E."/>
            <person name="Bowler C."/>
            <person name="Muto M."/>
            <person name="Sunaga Y."/>
            <person name="Tanaka M."/>
            <person name="Yoshino T."/>
            <person name="Taniguchi T."/>
            <person name="Fukuda Y."/>
            <person name="Nemoto M."/>
            <person name="Matsumoto M."/>
            <person name="Wong P.S."/>
            <person name="Aburatani S."/>
            <person name="Fujibuchi W."/>
        </authorList>
    </citation>
    <scope>NUCLEOTIDE SEQUENCE [LARGE SCALE GENOMIC DNA]</scope>
    <source>
        <strain evidence="5 6">JPCC DA0580</strain>
    </source>
</reference>
<feature type="domain" description="MPN" evidence="4">
    <location>
        <begin position="23"/>
        <end position="162"/>
    </location>
</feature>
<dbReference type="OrthoDB" id="10256771at2759"/>
<dbReference type="InterPro" id="IPR024969">
    <property type="entry name" value="EIF3F/CSN6-like_C"/>
</dbReference>
<evidence type="ECO:0000259" key="4">
    <source>
        <dbReference type="PROSITE" id="PS50249"/>
    </source>
</evidence>
<proteinExistence type="inferred from homology"/>